<name>A0A519BBK2_9DELT</name>
<evidence type="ECO:0000256" key="4">
    <source>
        <dbReference type="ARBA" id="ARBA00023136"/>
    </source>
</evidence>
<comment type="caution">
    <text evidence="7">The sequence shown here is derived from an EMBL/GenBank/DDBJ whole genome shotgun (WGS) entry which is preliminary data.</text>
</comment>
<proteinExistence type="predicted"/>
<evidence type="ECO:0000259" key="6">
    <source>
        <dbReference type="Pfam" id="PF04357"/>
    </source>
</evidence>
<evidence type="ECO:0000256" key="1">
    <source>
        <dbReference type="ARBA" id="ARBA00004167"/>
    </source>
</evidence>
<keyword evidence="2 5" id="KW-0812">Transmembrane</keyword>
<accession>A0A519BBK2</accession>
<evidence type="ECO:0000256" key="5">
    <source>
        <dbReference type="SAM" id="Phobius"/>
    </source>
</evidence>
<comment type="subcellular location">
    <subcellularLocation>
        <location evidence="1">Membrane</location>
        <topology evidence="1">Single-pass membrane protein</topology>
    </subcellularLocation>
</comment>
<feature type="domain" description="Translocation and assembly module TamB C-terminal" evidence="6">
    <location>
        <begin position="1016"/>
        <end position="1363"/>
    </location>
</feature>
<evidence type="ECO:0000313" key="8">
    <source>
        <dbReference type="Proteomes" id="UP000320813"/>
    </source>
</evidence>
<dbReference type="PANTHER" id="PTHR36985:SF1">
    <property type="entry name" value="TRANSLOCATION AND ASSEMBLY MODULE SUBUNIT TAMB"/>
    <property type="match status" value="1"/>
</dbReference>
<dbReference type="GO" id="GO:0005886">
    <property type="term" value="C:plasma membrane"/>
    <property type="evidence" value="ECO:0007669"/>
    <property type="project" value="InterPro"/>
</dbReference>
<evidence type="ECO:0000256" key="2">
    <source>
        <dbReference type="ARBA" id="ARBA00022692"/>
    </source>
</evidence>
<dbReference type="GO" id="GO:0009306">
    <property type="term" value="P:protein secretion"/>
    <property type="evidence" value="ECO:0007669"/>
    <property type="project" value="InterPro"/>
</dbReference>
<organism evidence="7 8">
    <name type="scientific">Candidatus Acidulodesulfobacterium ferriphilum</name>
    <dbReference type="NCBI Taxonomy" id="2597223"/>
    <lineage>
        <taxon>Bacteria</taxon>
        <taxon>Deltaproteobacteria</taxon>
        <taxon>Candidatus Acidulodesulfobacterales</taxon>
        <taxon>Candidatus Acidulodesulfobacterium</taxon>
    </lineage>
</organism>
<dbReference type="InterPro" id="IPR007452">
    <property type="entry name" value="TamB_C"/>
</dbReference>
<dbReference type="Pfam" id="PF04357">
    <property type="entry name" value="TamB"/>
    <property type="match status" value="1"/>
</dbReference>
<gene>
    <name evidence="7" type="ORF">EVJ47_05700</name>
</gene>
<keyword evidence="3 5" id="KW-1133">Transmembrane helix</keyword>
<keyword evidence="4 5" id="KW-0472">Membrane</keyword>
<evidence type="ECO:0000313" key="7">
    <source>
        <dbReference type="EMBL" id="RZD14660.1"/>
    </source>
</evidence>
<dbReference type="EMBL" id="SGBD01000002">
    <property type="protein sequence ID" value="RZD14660.1"/>
    <property type="molecule type" value="Genomic_DNA"/>
</dbReference>
<sequence length="1364" mass="153094">MKLKSLCRLVRKRFSLIVLFFLLSIVLFSASIIFFITSPYFASKIKSYASFYLTETLHKQVKIETLKISIFAPQVVIKGVGVKDVAYIKDINLFFGPLNFFRRKITIDKIDIIRPEFNILIKNNKIANYKRINLAIKSLIKKPAFSFISFSFQNIAFHNCNFKLNDMDRHILLNLKNFDLNIFKKPVLNQLFYNSSGIYFNYDLPHIFLSMPDISQVYSSSALQIHYFNGFIKFSKVRAEGNYFNSVSSGILDLNKEKGVKRNIPHEENAVKKITLSQKINILFGKISQIVSKINDTTVINFNHLSYISKNFKAVPIQMKGRLDVRLHLVGDFSKKIQSSAQFHLKNFVFQGGDIKDGFVKCNGEFGRVRNHVLKFTKINLKMFNGVVESAGNINLDENEGRFNSTLKDIDVGKLVEFYNSVKTPQFTAIAGGSVKTYLHLGKNFYAANIERINVKRPEQLFEFRNRKGNRVIYSIDYGQPVLVEGSVVVNDKLVLLKDLHASSSQSNGVVNGVISYNKSYLNIGFDAGYKELPKVNFIEAVRSRYFEPAGSGTIKGVIAGKFNRISFDFRNKFKSLYINRYTDSYKGVANVDIEPSGDVLFKKVALEEKPQRTNKGTIDFNGRIYENKILKTEYIDGKFETKNIRINSEKPSFSLSLYLNSNGKISGELGNPVADIRAYAKKAAVYGQDISNINSYVILTKKDLKIKRLNGAYNSAIFNIYGLIRFRPSVNKNFNYDLRLISNGVNLANLNLEPVKKYHIRGIANLNLHIGGLFALPYISGNAAIRDVYVNDYFLKNIDVGISSSKSKMILNLSALKNSLKTKADILLKKGYPYSFITEINLLDIDYRKTLFRLSGGIYGSGKLSNIKNSYLFAKLGYVYLKHGPFFLKNTKNIRISYMDRVIDLSGFELKGGNNYFQIRGNVTLKKYNLIINDKTDLWILGLFSNKIINSSGFVTGSAVIFGPKAHPRVYGFAEISKGLMETSLNPGYTVSRVFARLTFNNNLIVLEKSRFRLLNGIFSAHGLVRLSDFRPVSYNLQTNFSSAVYRESNYFYADMDGSIGYNGSADHGTIYGDIDIKKALYDKKINLSSFLLSYKKYNIIKPVIKKGAFNPDLNLLIKSDKSIFIRNNIMDTDFSARLHLIGTLYDPVLIGTANAEAGEIYFRGTKFRLSYANIDFNNPYKINPTFAVSADTDINQYIVRMNANGSLLNFNVNLSSTPPLSELDIVSMLALGAPASSVYAGSAGGIAASEAASAIGGGVEQSVTGAISSYFGFKNLSVAPSYSAITHSAAPQVTVTKTITKKMSISYSNIIASQSSQSVTLTYKLTPHISVIGVWENNELAPNNSNIYSEVGGSIAFHFRFY</sequence>
<dbReference type="Proteomes" id="UP000320813">
    <property type="component" value="Unassembled WGS sequence"/>
</dbReference>
<reference evidence="7 8" key="1">
    <citation type="submission" date="2019-01" db="EMBL/GenBank/DDBJ databases">
        <title>Insights into ecological role of a new deltaproteobacterial order Candidatus Sinidesulfobacterales (Sva0485) by metagenomics and metatranscriptomics.</title>
        <authorList>
            <person name="Tan S."/>
            <person name="Liu J."/>
            <person name="Fang Y."/>
            <person name="Hedlund B.P."/>
            <person name="Lian Z.H."/>
            <person name="Huang L.Y."/>
            <person name="Li J.T."/>
            <person name="Huang L.N."/>
            <person name="Li W.J."/>
            <person name="Jiang H.C."/>
            <person name="Dong H.L."/>
            <person name="Shu W.S."/>
        </authorList>
    </citation>
    <scope>NUCLEOTIDE SEQUENCE [LARGE SCALE GENOMIC DNA]</scope>
    <source>
        <strain evidence="7">AP3</strain>
    </source>
</reference>
<dbReference type="GO" id="GO:0097347">
    <property type="term" value="C:TAM protein secretion complex"/>
    <property type="evidence" value="ECO:0007669"/>
    <property type="project" value="TreeGrafter"/>
</dbReference>
<protein>
    <recommendedName>
        <fullName evidence="6">Translocation and assembly module TamB C-terminal domain-containing protein</fullName>
    </recommendedName>
</protein>
<dbReference type="PANTHER" id="PTHR36985">
    <property type="entry name" value="TRANSLOCATION AND ASSEMBLY MODULE SUBUNIT TAMB"/>
    <property type="match status" value="1"/>
</dbReference>
<feature type="transmembrane region" description="Helical" evidence="5">
    <location>
        <begin position="14"/>
        <end position="36"/>
    </location>
</feature>
<evidence type="ECO:0000256" key="3">
    <source>
        <dbReference type="ARBA" id="ARBA00022989"/>
    </source>
</evidence>